<feature type="region of interest" description="Disordered" evidence="1">
    <location>
        <begin position="62"/>
        <end position="128"/>
    </location>
</feature>
<dbReference type="InterPro" id="IPR008927">
    <property type="entry name" value="6-PGluconate_DH-like_C_sf"/>
</dbReference>
<name>A0ABP5SIC0_9ACTN</name>
<dbReference type="InterPro" id="IPR013328">
    <property type="entry name" value="6PGD_dom2"/>
</dbReference>
<dbReference type="SUPFAM" id="SSF51735">
    <property type="entry name" value="NAD(P)-binding Rossmann-fold domains"/>
    <property type="match status" value="1"/>
</dbReference>
<protein>
    <recommendedName>
        <fullName evidence="2">6-phosphogluconate dehydrogenase NADP-binding domain-containing protein</fullName>
    </recommendedName>
</protein>
<dbReference type="Proteomes" id="UP001500253">
    <property type="component" value="Unassembled WGS sequence"/>
</dbReference>
<dbReference type="EMBL" id="BAAASD010000004">
    <property type="protein sequence ID" value="GAA2331873.1"/>
    <property type="molecule type" value="Genomic_DNA"/>
</dbReference>
<feature type="compositionally biased region" description="Basic and acidic residues" evidence="1">
    <location>
        <begin position="108"/>
        <end position="121"/>
    </location>
</feature>
<evidence type="ECO:0000313" key="3">
    <source>
        <dbReference type="EMBL" id="GAA2331873.1"/>
    </source>
</evidence>
<feature type="compositionally biased region" description="Basic residues" evidence="1">
    <location>
        <begin position="98"/>
        <end position="107"/>
    </location>
</feature>
<sequence>MAAATDITEEQLAAAHDLLLSTRRLPALVLPGMRRRGWGRVVAIGSSGIEEPPPGPALSNTCRAAPAGGRGPGENRALNDPGGPVRPPRGVRGGGRVPVRRARLVRHRPPDQGGRRTDSSRATEIGWPPVRRRDGMSWAVLGMGPVGQRFADELEGAGRQVVVYDPVPGRCAGHRAADSAAAAVESATWVLSAVPAAACDTAAQAVGRAAGEDTHLVDISSAEPEAKRTAARHLPDGRYVDATLLDAITAETPLVCLSGPHREAAAAALAGLGLEIVSAGPQVGTAARVKLLRSLVMKPLELLTIELMARARDLDPEGIALRSVERSLRTPFRTVAHDFLTSNRLHAGRRAAELVAAAAAVAAPGSAPVYAPMAEGLARLAERWREPGAPAADAPAELLLTHLSPDGGSGR</sequence>
<accession>A0ABP5SIC0</accession>
<dbReference type="InterPro" id="IPR006115">
    <property type="entry name" value="6PGDH_NADP-bd"/>
</dbReference>
<dbReference type="Gene3D" id="3.40.50.720">
    <property type="entry name" value="NAD(P)-binding Rossmann-like Domain"/>
    <property type="match status" value="1"/>
</dbReference>
<dbReference type="SUPFAM" id="SSF48179">
    <property type="entry name" value="6-phosphogluconate dehydrogenase C-terminal domain-like"/>
    <property type="match status" value="1"/>
</dbReference>
<dbReference type="Gene3D" id="1.10.1040.10">
    <property type="entry name" value="N-(1-d-carboxylethyl)-l-norvaline Dehydrogenase, domain 2"/>
    <property type="match status" value="1"/>
</dbReference>
<evidence type="ECO:0000313" key="4">
    <source>
        <dbReference type="Proteomes" id="UP001500253"/>
    </source>
</evidence>
<organism evidence="3 4">
    <name type="scientific">Streptomyces cuspidosporus</name>
    <dbReference type="NCBI Taxonomy" id="66882"/>
    <lineage>
        <taxon>Bacteria</taxon>
        <taxon>Bacillati</taxon>
        <taxon>Actinomycetota</taxon>
        <taxon>Actinomycetes</taxon>
        <taxon>Kitasatosporales</taxon>
        <taxon>Streptomycetaceae</taxon>
        <taxon>Streptomyces</taxon>
    </lineage>
</organism>
<dbReference type="InterPro" id="IPR036291">
    <property type="entry name" value="NAD(P)-bd_dom_sf"/>
</dbReference>
<comment type="caution">
    <text evidence="3">The sequence shown here is derived from an EMBL/GenBank/DDBJ whole genome shotgun (WGS) entry which is preliminary data.</text>
</comment>
<dbReference type="Pfam" id="PF03446">
    <property type="entry name" value="NAD_binding_2"/>
    <property type="match status" value="1"/>
</dbReference>
<feature type="domain" description="6-phosphogluconate dehydrogenase NADP-binding" evidence="2">
    <location>
        <begin position="139"/>
        <end position="234"/>
    </location>
</feature>
<evidence type="ECO:0000256" key="1">
    <source>
        <dbReference type="SAM" id="MobiDB-lite"/>
    </source>
</evidence>
<gene>
    <name evidence="3" type="ORF">GCM10010246_13910</name>
</gene>
<keyword evidence="4" id="KW-1185">Reference proteome</keyword>
<reference evidence="4" key="1">
    <citation type="journal article" date="2019" name="Int. J. Syst. Evol. Microbiol.">
        <title>The Global Catalogue of Microorganisms (GCM) 10K type strain sequencing project: providing services to taxonomists for standard genome sequencing and annotation.</title>
        <authorList>
            <consortium name="The Broad Institute Genomics Platform"/>
            <consortium name="The Broad Institute Genome Sequencing Center for Infectious Disease"/>
            <person name="Wu L."/>
            <person name="Ma J."/>
        </authorList>
    </citation>
    <scope>NUCLEOTIDE SEQUENCE [LARGE SCALE GENOMIC DNA]</scope>
    <source>
        <strain evidence="4">JCM 4316</strain>
    </source>
</reference>
<evidence type="ECO:0000259" key="2">
    <source>
        <dbReference type="Pfam" id="PF03446"/>
    </source>
</evidence>
<proteinExistence type="predicted"/>